<dbReference type="Proteomes" id="UP000434582">
    <property type="component" value="Unassembled WGS sequence"/>
</dbReference>
<dbReference type="OrthoDB" id="5451115at2"/>
<organism evidence="1 2">
    <name type="scientific">Roseospira navarrensis</name>
    <dbReference type="NCBI Taxonomy" id="140058"/>
    <lineage>
        <taxon>Bacteria</taxon>
        <taxon>Pseudomonadati</taxon>
        <taxon>Pseudomonadota</taxon>
        <taxon>Alphaproteobacteria</taxon>
        <taxon>Rhodospirillales</taxon>
        <taxon>Rhodospirillaceae</taxon>
        <taxon>Roseospira</taxon>
    </lineage>
</organism>
<sequence>MAGLLAACATGSGVPDRATLEAQARAHGFERLTVGDPALPLVAWLRPGTVPEGGTLTVVIEGDGAAWPRRDRPPADPTPARPVGLGLALADPAPAVAALARPCQYHRPAACTVALWTTERFSDEAVRLADAALDDLRQRTGAETLRLVGYSGGAHIAARLAAARHDVTTLETVAGVLDPAAWTAHHGVTPLPPLPPDTRAALARLPDQRHWIGAEDRIVPPDLARGVLERLGRGDTARVVPGFDHACCWGEAWSDLTRTPFVIPPPSR</sequence>
<keyword evidence="1" id="KW-0378">Hydrolase</keyword>
<proteinExistence type="predicted"/>
<protein>
    <submittedName>
        <fullName evidence="1">Alpha/beta hydrolase</fullName>
    </submittedName>
</protein>
<comment type="caution">
    <text evidence="1">The sequence shown here is derived from an EMBL/GenBank/DDBJ whole genome shotgun (WGS) entry which is preliminary data.</text>
</comment>
<dbReference type="Gene3D" id="3.40.50.1820">
    <property type="entry name" value="alpha/beta hydrolase"/>
    <property type="match status" value="1"/>
</dbReference>
<dbReference type="GO" id="GO:0016787">
    <property type="term" value="F:hydrolase activity"/>
    <property type="evidence" value="ECO:0007669"/>
    <property type="project" value="UniProtKB-KW"/>
</dbReference>
<evidence type="ECO:0000313" key="2">
    <source>
        <dbReference type="Proteomes" id="UP000434582"/>
    </source>
</evidence>
<dbReference type="SUPFAM" id="SSF53474">
    <property type="entry name" value="alpha/beta-Hydrolases"/>
    <property type="match status" value="1"/>
</dbReference>
<accession>A0A7X1ZFM4</accession>
<name>A0A7X1ZFM4_9PROT</name>
<dbReference type="EMBL" id="WIVE01000020">
    <property type="protein sequence ID" value="MQX36512.1"/>
    <property type="molecule type" value="Genomic_DNA"/>
</dbReference>
<keyword evidence="2" id="KW-1185">Reference proteome</keyword>
<dbReference type="AlphaFoldDB" id="A0A7X1ZFM4"/>
<dbReference type="RefSeq" id="WP_153343073.1">
    <property type="nucleotide sequence ID" value="NZ_WIVE01000020.1"/>
</dbReference>
<gene>
    <name evidence="1" type="ORF">GHC57_08280</name>
</gene>
<dbReference type="InterPro" id="IPR029058">
    <property type="entry name" value="AB_hydrolase_fold"/>
</dbReference>
<evidence type="ECO:0000313" key="1">
    <source>
        <dbReference type="EMBL" id="MQX36512.1"/>
    </source>
</evidence>
<reference evidence="1 2" key="1">
    <citation type="submission" date="2019-10" db="EMBL/GenBank/DDBJ databases">
        <title>Draft whole-genome sequence of the purple nonsulfur photosynthetic bacterium Roseospira navarrensis DSM 15114.</title>
        <authorList>
            <person name="Kyndt J.A."/>
            <person name="Meyer T.E."/>
        </authorList>
    </citation>
    <scope>NUCLEOTIDE SEQUENCE [LARGE SCALE GENOMIC DNA]</scope>
    <source>
        <strain evidence="1 2">DSM 15114</strain>
    </source>
</reference>